<sequence length="284" mass="31815">MNAPEVPVWALSHLTHAALQRTAERASVDILHIKGPATRGSLRAGRHDSSDADVLVRPAHLERFLTAMQDDGWTLYTGFEEGSPFGHAANFTHPSWTYADVHRLIPGPLLPADETFERLWRDREATEIAHRGCSALSVPAQVLVQSLHAARSHGDEAPEAWMRCPDELRPQVRALAVELRAETAFAAGIGELDRHGDAADHALWSYWSSTDLDRLDEWAARYRSARSFGERWQVIRQAARVNRTHLRIRLGREPRPLDIAREQVARVAKGAGSLTRHLLGRTPR</sequence>
<dbReference type="OrthoDB" id="3782133at2"/>
<keyword evidence="1" id="KW-0560">Oxidoreductase</keyword>
<dbReference type="RefSeq" id="WP_116240672.1">
    <property type="nucleotide sequence ID" value="NZ_QUAB01000013.1"/>
</dbReference>
<organism evidence="1 2">
    <name type="scientific">Microbacterium bovistercoris</name>
    <dbReference type="NCBI Taxonomy" id="2293570"/>
    <lineage>
        <taxon>Bacteria</taxon>
        <taxon>Bacillati</taxon>
        <taxon>Actinomycetota</taxon>
        <taxon>Actinomycetes</taxon>
        <taxon>Micrococcales</taxon>
        <taxon>Microbacteriaceae</taxon>
        <taxon>Microbacterium</taxon>
    </lineage>
</organism>
<keyword evidence="2" id="KW-1185">Reference proteome</keyword>
<name>A0A371NXM9_9MICO</name>
<accession>A0A371NXM9</accession>
<dbReference type="EMBL" id="QUAB01000013">
    <property type="protein sequence ID" value="REJ08060.1"/>
    <property type="molecule type" value="Genomic_DNA"/>
</dbReference>
<keyword evidence="1" id="KW-0223">Dioxygenase</keyword>
<proteinExistence type="predicted"/>
<protein>
    <submittedName>
        <fullName evidence="1">2-nitropropane dioxygenase</fullName>
    </submittedName>
</protein>
<gene>
    <name evidence="1" type="ORF">DY023_01995</name>
</gene>
<evidence type="ECO:0000313" key="2">
    <source>
        <dbReference type="Proteomes" id="UP000262172"/>
    </source>
</evidence>
<dbReference type="Proteomes" id="UP000262172">
    <property type="component" value="Unassembled WGS sequence"/>
</dbReference>
<evidence type="ECO:0000313" key="1">
    <source>
        <dbReference type="EMBL" id="REJ08060.1"/>
    </source>
</evidence>
<dbReference type="AlphaFoldDB" id="A0A371NXM9"/>
<dbReference type="GO" id="GO:0051213">
    <property type="term" value="F:dioxygenase activity"/>
    <property type="evidence" value="ECO:0007669"/>
    <property type="project" value="UniProtKB-KW"/>
</dbReference>
<reference evidence="1 2" key="1">
    <citation type="submission" date="2018-08" db="EMBL/GenBank/DDBJ databases">
        <title>Isolation, diversity and antifungal activity of Actinobacteria from cow dung.</title>
        <authorList>
            <person name="Ling L."/>
        </authorList>
    </citation>
    <scope>NUCLEOTIDE SEQUENCE [LARGE SCALE GENOMIC DNA]</scope>
    <source>
        <strain evidence="1 2">NEAU-LLE</strain>
    </source>
</reference>
<comment type="caution">
    <text evidence="1">The sequence shown here is derived from an EMBL/GenBank/DDBJ whole genome shotgun (WGS) entry which is preliminary data.</text>
</comment>